<keyword evidence="3" id="KW-1185">Reference proteome</keyword>
<evidence type="ECO:0000313" key="3">
    <source>
        <dbReference type="Proteomes" id="UP000677413"/>
    </source>
</evidence>
<organism evidence="2 3">
    <name type="scientific">Streptomyces liliiviolaceus</name>
    <dbReference type="NCBI Taxonomy" id="2823109"/>
    <lineage>
        <taxon>Bacteria</taxon>
        <taxon>Bacillati</taxon>
        <taxon>Actinomycetota</taxon>
        <taxon>Actinomycetes</taxon>
        <taxon>Kitasatosporales</taxon>
        <taxon>Streptomycetaceae</taxon>
        <taxon>Streptomyces</taxon>
    </lineage>
</organism>
<dbReference type="RefSeq" id="WP_210884494.1">
    <property type="nucleotide sequence ID" value="NZ_JAGPYQ010000001.1"/>
</dbReference>
<dbReference type="Pfam" id="PF19054">
    <property type="entry name" value="DUF5753"/>
    <property type="match status" value="1"/>
</dbReference>
<dbReference type="GO" id="GO:0003677">
    <property type="term" value="F:DNA binding"/>
    <property type="evidence" value="ECO:0007669"/>
    <property type="project" value="InterPro"/>
</dbReference>
<reference evidence="2 3" key="1">
    <citation type="submission" date="2021-04" db="EMBL/GenBank/DDBJ databases">
        <authorList>
            <person name="Tang X."/>
            <person name="Zhou X."/>
            <person name="Chen X."/>
            <person name="Cernava T."/>
            <person name="Zhang C."/>
        </authorList>
    </citation>
    <scope>NUCLEOTIDE SEQUENCE [LARGE SCALE GENOMIC DNA]</scope>
    <source>
        <strain evidence="2 3">BH-SS-21</strain>
    </source>
</reference>
<dbReference type="EMBL" id="JAGPYQ010000001">
    <property type="protein sequence ID" value="MBQ0850364.1"/>
    <property type="molecule type" value="Genomic_DNA"/>
</dbReference>
<dbReference type="SMART" id="SM00530">
    <property type="entry name" value="HTH_XRE"/>
    <property type="match status" value="1"/>
</dbReference>
<dbReference type="InterPro" id="IPR043917">
    <property type="entry name" value="DUF5753"/>
</dbReference>
<dbReference type="SUPFAM" id="SSF47413">
    <property type="entry name" value="lambda repressor-like DNA-binding domains"/>
    <property type="match status" value="1"/>
</dbReference>
<name>A0A941BEA6_9ACTN</name>
<comment type="caution">
    <text evidence="2">The sequence shown here is derived from an EMBL/GenBank/DDBJ whole genome shotgun (WGS) entry which is preliminary data.</text>
</comment>
<dbReference type="InterPro" id="IPR010982">
    <property type="entry name" value="Lambda_DNA-bd_dom_sf"/>
</dbReference>
<dbReference type="Pfam" id="PF13560">
    <property type="entry name" value="HTH_31"/>
    <property type="match status" value="1"/>
</dbReference>
<accession>A0A941BEA6</accession>
<sequence length="288" mass="32861">MSEPRSAPTVLQMVLGRRLQELRLAAGLTAQEAGKRLRIAHTTVTRMEQAKVTLKWASVKALLEIYGVARAEAEQFLVLADQANAPGWWQNFRDVLPTWFGVYVSLEFSARRIRGYEPSVVPGLLQTRDYARSVLRLNRPRPTPDELERRVELRMERQTLLTRESPPHLWVVMDETVLRRPASPALEVMRNQLDRLLEVSYLPNVTLQVLPFAAGLHPGAFGPFTLFRFSLADFPDIVCTDALSRAAYSEDRDEVALYRETLDRMCAQALPKKSTRQLLADTRKELYS</sequence>
<dbReference type="CDD" id="cd00093">
    <property type="entry name" value="HTH_XRE"/>
    <property type="match status" value="1"/>
</dbReference>
<proteinExistence type="predicted"/>
<dbReference type="InterPro" id="IPR001387">
    <property type="entry name" value="Cro/C1-type_HTH"/>
</dbReference>
<evidence type="ECO:0000259" key="1">
    <source>
        <dbReference type="PROSITE" id="PS50943"/>
    </source>
</evidence>
<protein>
    <submittedName>
        <fullName evidence="2">Helix-turn-helix domain-containing protein</fullName>
    </submittedName>
</protein>
<evidence type="ECO:0000313" key="2">
    <source>
        <dbReference type="EMBL" id="MBQ0850364.1"/>
    </source>
</evidence>
<dbReference type="Gene3D" id="1.10.260.40">
    <property type="entry name" value="lambda repressor-like DNA-binding domains"/>
    <property type="match status" value="1"/>
</dbReference>
<dbReference type="AlphaFoldDB" id="A0A941BEA6"/>
<dbReference type="Proteomes" id="UP000677413">
    <property type="component" value="Unassembled WGS sequence"/>
</dbReference>
<dbReference type="PROSITE" id="PS50943">
    <property type="entry name" value="HTH_CROC1"/>
    <property type="match status" value="1"/>
</dbReference>
<gene>
    <name evidence="2" type="ORF">J8N05_19440</name>
</gene>
<feature type="domain" description="HTH cro/C1-type" evidence="1">
    <location>
        <begin position="19"/>
        <end position="73"/>
    </location>
</feature>